<dbReference type="EMBL" id="MUXU01000043">
    <property type="protein sequence ID" value="OOR89006.1"/>
    <property type="molecule type" value="Genomic_DNA"/>
</dbReference>
<gene>
    <name evidence="1" type="ORF">B0181_07510</name>
</gene>
<reference evidence="1 2" key="1">
    <citation type="submission" date="2017-02" db="EMBL/GenBank/DDBJ databases">
        <title>Draft genome sequence of Moraxella caviae CCUG 355 type strain.</title>
        <authorList>
            <person name="Engstrom-Jakobsson H."/>
            <person name="Salva-Serra F."/>
            <person name="Thorell K."/>
            <person name="Gonzales-Siles L."/>
            <person name="Karlsson R."/>
            <person name="Boulund F."/>
            <person name="Engstrand L."/>
            <person name="Moore E."/>
        </authorList>
    </citation>
    <scope>NUCLEOTIDE SEQUENCE [LARGE SCALE GENOMIC DNA]</scope>
    <source>
        <strain evidence="1 2">CCUG 355</strain>
    </source>
</reference>
<organism evidence="1 2">
    <name type="scientific">Moraxella caviae</name>
    <dbReference type="NCBI Taxonomy" id="34060"/>
    <lineage>
        <taxon>Bacteria</taxon>
        <taxon>Pseudomonadati</taxon>
        <taxon>Pseudomonadota</taxon>
        <taxon>Gammaproteobacteria</taxon>
        <taxon>Moraxellales</taxon>
        <taxon>Moraxellaceae</taxon>
        <taxon>Moraxella</taxon>
    </lineage>
</organism>
<evidence type="ECO:0000313" key="1">
    <source>
        <dbReference type="EMBL" id="OOR89006.1"/>
    </source>
</evidence>
<proteinExistence type="predicted"/>
<dbReference type="Pfam" id="PF06528">
    <property type="entry name" value="Phage_P2_GpE"/>
    <property type="match status" value="1"/>
</dbReference>
<dbReference type="AlphaFoldDB" id="A0A1S9ZZV5"/>
<keyword evidence="2" id="KW-1185">Reference proteome</keyword>
<evidence type="ECO:0000313" key="2">
    <source>
        <dbReference type="Proteomes" id="UP000190435"/>
    </source>
</evidence>
<dbReference type="Proteomes" id="UP000190435">
    <property type="component" value="Unassembled WGS sequence"/>
</dbReference>
<accession>A0A1S9ZZV5</accession>
<name>A0A1S9ZZV5_9GAMM</name>
<comment type="caution">
    <text evidence="1">The sequence shown here is derived from an EMBL/GenBank/DDBJ whole genome shotgun (WGS) entry which is preliminary data.</text>
</comment>
<sequence length="37" mass="4274">MVANLAVIFHWTFADCAGMTLDELMDWHELAIVRHES</sequence>
<dbReference type="InterPro" id="IPR009493">
    <property type="entry name" value="P2_GpE"/>
</dbReference>
<protein>
    <submittedName>
        <fullName evidence="1">Phage tail protein</fullName>
    </submittedName>
</protein>